<dbReference type="AlphaFoldDB" id="A0AAV5V3P7"/>
<accession>A0AAV5V3P7</accession>
<organism evidence="2 3">
    <name type="scientific">Pristionchus fissidentatus</name>
    <dbReference type="NCBI Taxonomy" id="1538716"/>
    <lineage>
        <taxon>Eukaryota</taxon>
        <taxon>Metazoa</taxon>
        <taxon>Ecdysozoa</taxon>
        <taxon>Nematoda</taxon>
        <taxon>Chromadorea</taxon>
        <taxon>Rhabditida</taxon>
        <taxon>Rhabditina</taxon>
        <taxon>Diplogasteromorpha</taxon>
        <taxon>Diplogasteroidea</taxon>
        <taxon>Neodiplogasteridae</taxon>
        <taxon>Pristionchus</taxon>
    </lineage>
</organism>
<keyword evidence="1" id="KW-1133">Transmembrane helix</keyword>
<name>A0AAV5V3P7_9BILA</name>
<dbReference type="EMBL" id="BTSY01000002">
    <property type="protein sequence ID" value="GMT14074.1"/>
    <property type="molecule type" value="Genomic_DNA"/>
</dbReference>
<feature type="non-terminal residue" evidence="2">
    <location>
        <position position="1"/>
    </location>
</feature>
<evidence type="ECO:0000256" key="1">
    <source>
        <dbReference type="SAM" id="Phobius"/>
    </source>
</evidence>
<keyword evidence="3" id="KW-1185">Reference proteome</keyword>
<feature type="transmembrane region" description="Helical" evidence="1">
    <location>
        <begin position="90"/>
        <end position="112"/>
    </location>
</feature>
<comment type="caution">
    <text evidence="2">The sequence shown here is derived from an EMBL/GenBank/DDBJ whole genome shotgun (WGS) entry which is preliminary data.</text>
</comment>
<evidence type="ECO:0008006" key="4">
    <source>
        <dbReference type="Google" id="ProtNLM"/>
    </source>
</evidence>
<feature type="transmembrane region" description="Helical" evidence="1">
    <location>
        <begin position="29"/>
        <end position="47"/>
    </location>
</feature>
<protein>
    <recommendedName>
        <fullName evidence="4">Endoplasmic reticulum transmembrane protein</fullName>
    </recommendedName>
</protein>
<evidence type="ECO:0000313" key="3">
    <source>
        <dbReference type="Proteomes" id="UP001432322"/>
    </source>
</evidence>
<keyword evidence="1" id="KW-0472">Membrane</keyword>
<dbReference type="Proteomes" id="UP001432322">
    <property type="component" value="Unassembled WGS sequence"/>
</dbReference>
<reference evidence="2" key="1">
    <citation type="submission" date="2023-10" db="EMBL/GenBank/DDBJ databases">
        <title>Genome assembly of Pristionchus species.</title>
        <authorList>
            <person name="Yoshida K."/>
            <person name="Sommer R.J."/>
        </authorList>
    </citation>
    <scope>NUCLEOTIDE SEQUENCE</scope>
    <source>
        <strain evidence="2">RS5133</strain>
    </source>
</reference>
<sequence>IKILAKVLTIINIVQCIPAIKAAYNQEDIISLGLYLVFLLYLLYAVFRMSSGLLIPVFVLLGIEIARRLVEFLSTANYIASPDTKKSTKVLGAFTGQALMLGFYCYFIKVLYDYFRFVRNFEESQRRNRNEMRSQAPLFTL</sequence>
<gene>
    <name evidence="2" type="ORF">PFISCL1PPCAC_5371</name>
</gene>
<evidence type="ECO:0000313" key="2">
    <source>
        <dbReference type="EMBL" id="GMT14074.1"/>
    </source>
</evidence>
<keyword evidence="1" id="KW-0812">Transmembrane</keyword>
<proteinExistence type="predicted"/>